<keyword evidence="2 4" id="KW-0812">Transmembrane</keyword>
<feature type="transmembrane region" description="Helical" evidence="2">
    <location>
        <begin position="111"/>
        <end position="134"/>
    </location>
</feature>
<feature type="non-terminal residue" evidence="4">
    <location>
        <position position="163"/>
    </location>
</feature>
<protein>
    <submittedName>
        <fullName evidence="4">Transmembrane protein</fullName>
    </submittedName>
</protein>
<accession>A0A2C6KFU9</accession>
<feature type="compositionally biased region" description="Basic and acidic residues" evidence="1">
    <location>
        <begin position="17"/>
        <end position="27"/>
    </location>
</feature>
<dbReference type="VEuPathDB" id="ToxoDB:CSUI_010936"/>
<evidence type="ECO:0000256" key="1">
    <source>
        <dbReference type="SAM" id="MobiDB-lite"/>
    </source>
</evidence>
<dbReference type="RefSeq" id="XP_067916987.1">
    <property type="nucleotide sequence ID" value="XM_068071037.1"/>
</dbReference>
<reference evidence="4 5" key="1">
    <citation type="journal article" date="2017" name="Int. J. Parasitol.">
        <title>The genome of the protozoan parasite Cystoisospora suis and a reverse vaccinology approach to identify vaccine candidates.</title>
        <authorList>
            <person name="Palmieri N."/>
            <person name="Shrestha A."/>
            <person name="Ruttkowski B."/>
            <person name="Beck T."/>
            <person name="Vogl C."/>
            <person name="Tomley F."/>
            <person name="Blake D.P."/>
            <person name="Joachim A."/>
        </authorList>
    </citation>
    <scope>NUCLEOTIDE SEQUENCE [LARGE SCALE GENOMIC DNA]</scope>
    <source>
        <strain evidence="4 5">Wien I</strain>
    </source>
</reference>
<evidence type="ECO:0000313" key="5">
    <source>
        <dbReference type="Proteomes" id="UP000221165"/>
    </source>
</evidence>
<organism evidence="4 5">
    <name type="scientific">Cystoisospora suis</name>
    <dbReference type="NCBI Taxonomy" id="483139"/>
    <lineage>
        <taxon>Eukaryota</taxon>
        <taxon>Sar</taxon>
        <taxon>Alveolata</taxon>
        <taxon>Apicomplexa</taxon>
        <taxon>Conoidasida</taxon>
        <taxon>Coccidia</taxon>
        <taxon>Eucoccidiorida</taxon>
        <taxon>Eimeriorina</taxon>
        <taxon>Sarcocystidae</taxon>
        <taxon>Cystoisospora</taxon>
    </lineage>
</organism>
<dbReference type="InterPro" id="IPR056047">
    <property type="entry name" value="CRMPA-like_DUF7630"/>
</dbReference>
<keyword evidence="2" id="KW-1133">Transmembrane helix</keyword>
<keyword evidence="2" id="KW-0472">Membrane</keyword>
<dbReference type="EMBL" id="MIGC01008927">
    <property type="protein sequence ID" value="PHJ15253.1"/>
    <property type="molecule type" value="Genomic_DNA"/>
</dbReference>
<evidence type="ECO:0000256" key="2">
    <source>
        <dbReference type="SAM" id="Phobius"/>
    </source>
</evidence>
<dbReference type="Proteomes" id="UP000221165">
    <property type="component" value="Unassembled WGS sequence"/>
</dbReference>
<gene>
    <name evidence="4" type="ORF">CSUI_010936</name>
</gene>
<name>A0A2C6KFU9_9APIC</name>
<feature type="domain" description="DUF7630" evidence="3">
    <location>
        <begin position="62"/>
        <end position="109"/>
    </location>
</feature>
<proteinExistence type="predicted"/>
<keyword evidence="5" id="KW-1185">Reference proteome</keyword>
<evidence type="ECO:0000259" key="3">
    <source>
        <dbReference type="Pfam" id="PF24633"/>
    </source>
</evidence>
<sequence>RRNETLVGKKIRKKAKGEKQDKGEETEHSYCQELRQLQGDSSDSARNSSSSSSYEEALRFRFRCPKWGVCTGDMNNPCTEGNSGVLCNQCAEGYMRSWLLRTSAGCVKCGFLSYFLLVFCFLLLWAFCAYMVWLGRGTDVNSYSKSLVLWRIFVVHIQLLALY</sequence>
<dbReference type="GeneID" id="94434248"/>
<feature type="region of interest" description="Disordered" evidence="1">
    <location>
        <begin position="1"/>
        <end position="27"/>
    </location>
</feature>
<feature type="non-terminal residue" evidence="4">
    <location>
        <position position="1"/>
    </location>
</feature>
<evidence type="ECO:0000313" key="4">
    <source>
        <dbReference type="EMBL" id="PHJ15253.1"/>
    </source>
</evidence>
<comment type="caution">
    <text evidence="4">The sequence shown here is derived from an EMBL/GenBank/DDBJ whole genome shotgun (WGS) entry which is preliminary data.</text>
</comment>
<dbReference type="OrthoDB" id="340489at2759"/>
<dbReference type="AlphaFoldDB" id="A0A2C6KFU9"/>
<dbReference type="Pfam" id="PF24633">
    <property type="entry name" value="DUF7630"/>
    <property type="match status" value="1"/>
</dbReference>